<accession>A0A8X6XK54</accession>
<keyword evidence="1" id="KW-0472">Membrane</keyword>
<reference evidence="2" key="1">
    <citation type="submission" date="2020-08" db="EMBL/GenBank/DDBJ databases">
        <title>Multicomponent nature underlies the extraordinary mechanical properties of spider dragline silk.</title>
        <authorList>
            <person name="Kono N."/>
            <person name="Nakamura H."/>
            <person name="Mori M."/>
            <person name="Yoshida Y."/>
            <person name="Ohtoshi R."/>
            <person name="Malay A.D."/>
            <person name="Moran D.A.P."/>
            <person name="Tomita M."/>
            <person name="Numata K."/>
            <person name="Arakawa K."/>
        </authorList>
    </citation>
    <scope>NUCLEOTIDE SEQUENCE</scope>
</reference>
<dbReference type="OrthoDB" id="10386917at2759"/>
<comment type="caution">
    <text evidence="2">The sequence shown here is derived from an EMBL/GenBank/DDBJ whole genome shotgun (WGS) entry which is preliminary data.</text>
</comment>
<name>A0A8X6XK54_9ARAC</name>
<keyword evidence="3" id="KW-1185">Reference proteome</keyword>
<dbReference type="AlphaFoldDB" id="A0A8X6XK54"/>
<evidence type="ECO:0000256" key="1">
    <source>
        <dbReference type="SAM" id="Phobius"/>
    </source>
</evidence>
<protein>
    <submittedName>
        <fullName evidence="2">Uncharacterized protein</fullName>
    </submittedName>
</protein>
<dbReference type="Proteomes" id="UP000886998">
    <property type="component" value="Unassembled WGS sequence"/>
</dbReference>
<feature type="transmembrane region" description="Helical" evidence="1">
    <location>
        <begin position="58"/>
        <end position="82"/>
    </location>
</feature>
<keyword evidence="1" id="KW-0812">Transmembrane</keyword>
<organism evidence="2 3">
    <name type="scientific">Trichonephila inaurata madagascariensis</name>
    <dbReference type="NCBI Taxonomy" id="2747483"/>
    <lineage>
        <taxon>Eukaryota</taxon>
        <taxon>Metazoa</taxon>
        <taxon>Ecdysozoa</taxon>
        <taxon>Arthropoda</taxon>
        <taxon>Chelicerata</taxon>
        <taxon>Arachnida</taxon>
        <taxon>Araneae</taxon>
        <taxon>Araneomorphae</taxon>
        <taxon>Entelegynae</taxon>
        <taxon>Araneoidea</taxon>
        <taxon>Nephilidae</taxon>
        <taxon>Trichonephila</taxon>
        <taxon>Trichonephila inaurata</taxon>
    </lineage>
</organism>
<evidence type="ECO:0000313" key="2">
    <source>
        <dbReference type="EMBL" id="GFY53879.1"/>
    </source>
</evidence>
<evidence type="ECO:0000313" key="3">
    <source>
        <dbReference type="Proteomes" id="UP000886998"/>
    </source>
</evidence>
<dbReference type="EMBL" id="BMAV01009531">
    <property type="protein sequence ID" value="GFY53879.1"/>
    <property type="molecule type" value="Genomic_DNA"/>
</dbReference>
<sequence>MPLENNESTAPGPIKYRIFRRYPDNGAKATRLVLICFIGHILASTTFLTVSFLLKQEIFLYLCGIYCVTSVLLLMVILIRIFRFYQLRRGIKASGLVIDPDVILSLANYMRILAFLTPKGYPIYEVLAESETQTESNDFSDI</sequence>
<proteinExistence type="predicted"/>
<keyword evidence="1" id="KW-1133">Transmembrane helix</keyword>
<feature type="transmembrane region" description="Helical" evidence="1">
    <location>
        <begin position="29"/>
        <end position="52"/>
    </location>
</feature>
<gene>
    <name evidence="2" type="ORF">TNIN_19331</name>
</gene>